<keyword evidence="5" id="KW-1185">Reference proteome</keyword>
<evidence type="ECO:0008006" key="6">
    <source>
        <dbReference type="Google" id="ProtNLM"/>
    </source>
</evidence>
<evidence type="ECO:0000313" key="4">
    <source>
        <dbReference type="EMBL" id="KAK8082092.1"/>
    </source>
</evidence>
<feature type="compositionally biased region" description="Acidic residues" evidence="3">
    <location>
        <begin position="308"/>
        <end position="327"/>
    </location>
</feature>
<dbReference type="Pfam" id="PF08243">
    <property type="entry name" value="SPT2"/>
    <property type="match status" value="1"/>
</dbReference>
<feature type="compositionally biased region" description="Low complexity" evidence="3">
    <location>
        <begin position="57"/>
        <end position="68"/>
    </location>
</feature>
<evidence type="ECO:0000256" key="3">
    <source>
        <dbReference type="SAM" id="MobiDB-lite"/>
    </source>
</evidence>
<comment type="similarity">
    <text evidence="1">Belongs to the SPT2 family.</text>
</comment>
<comment type="caution">
    <text evidence="4">The sequence shown here is derived from an EMBL/GenBank/DDBJ whole genome shotgun (WGS) entry which is preliminary data.</text>
</comment>
<name>A0ABR1WF68_9PEZI</name>
<feature type="compositionally biased region" description="Basic and acidic residues" evidence="3">
    <location>
        <begin position="116"/>
        <end position="125"/>
    </location>
</feature>
<evidence type="ECO:0000256" key="2">
    <source>
        <dbReference type="ARBA" id="ARBA00023054"/>
    </source>
</evidence>
<feature type="compositionally biased region" description="Polar residues" evidence="3">
    <location>
        <begin position="41"/>
        <end position="55"/>
    </location>
</feature>
<dbReference type="EMBL" id="JAQQWM010000001">
    <property type="protein sequence ID" value="KAK8082092.1"/>
    <property type="molecule type" value="Genomic_DNA"/>
</dbReference>
<sequence>MPISDLLAEITGEKATASSAPSAIRTSTAVGLKRKADDDASTSTSIKTPRTQQNGAPPRSSLSRKPSPTTGRLPNPTTKSSTSQAGQRSASAAPVGTKPYAGTATANRQSGGPPPARRDLTERPKAPSSTIAASKIAPARPSPTTSNAPEPSKAPKKGSFAEIMARGAKAQQIMPKAGIIQHKALEKPLPKKDREKETTKGVKRPGANGTSTKGPAQGGALQMKGSRTVPKNGAVGDVKSGSKSRPTSSGSDAPEKKKKGPVMSGYSGTARSAPPSKKLASSGKGPASRRTPGGLLAPPKAARRDRYDDEYDEELDDFVVDDEDEDNPYARQYGYASDGSSDMEAGMDDIYDEESRAERAARLEDRREEKLLEELKRQKEEKKKRSGIR</sequence>
<dbReference type="SMART" id="SM00784">
    <property type="entry name" value="SPT2"/>
    <property type="match status" value="1"/>
</dbReference>
<reference evidence="4 5" key="1">
    <citation type="submission" date="2023-01" db="EMBL/GenBank/DDBJ databases">
        <title>Analysis of 21 Apiospora genomes using comparative genomics revels a genus with tremendous synthesis potential of carbohydrate active enzymes and secondary metabolites.</title>
        <authorList>
            <person name="Sorensen T."/>
        </authorList>
    </citation>
    <scope>NUCLEOTIDE SEQUENCE [LARGE SCALE GENOMIC DNA]</scope>
    <source>
        <strain evidence="4 5">CBS 83171</strain>
    </source>
</reference>
<dbReference type="InterPro" id="IPR013256">
    <property type="entry name" value="Chromatin_SPT2"/>
</dbReference>
<gene>
    <name evidence="4" type="ORF">PG996_000873</name>
</gene>
<accession>A0ABR1WF68</accession>
<feature type="compositionally biased region" description="Polar residues" evidence="3">
    <location>
        <begin position="69"/>
        <end position="90"/>
    </location>
</feature>
<proteinExistence type="inferred from homology"/>
<protein>
    <recommendedName>
        <fullName evidence="6">SPT2 chromatin protein</fullName>
    </recommendedName>
</protein>
<feature type="compositionally biased region" description="Basic and acidic residues" evidence="3">
    <location>
        <begin position="183"/>
        <end position="200"/>
    </location>
</feature>
<organism evidence="4 5">
    <name type="scientific">Apiospora saccharicola</name>
    <dbReference type="NCBI Taxonomy" id="335842"/>
    <lineage>
        <taxon>Eukaryota</taxon>
        <taxon>Fungi</taxon>
        <taxon>Dikarya</taxon>
        <taxon>Ascomycota</taxon>
        <taxon>Pezizomycotina</taxon>
        <taxon>Sordariomycetes</taxon>
        <taxon>Xylariomycetidae</taxon>
        <taxon>Amphisphaeriales</taxon>
        <taxon>Apiosporaceae</taxon>
        <taxon>Apiospora</taxon>
    </lineage>
</organism>
<feature type="compositionally biased region" description="Low complexity" evidence="3">
    <location>
        <begin position="239"/>
        <end position="251"/>
    </location>
</feature>
<evidence type="ECO:0000256" key="1">
    <source>
        <dbReference type="ARBA" id="ARBA00006461"/>
    </source>
</evidence>
<dbReference type="Proteomes" id="UP001446871">
    <property type="component" value="Unassembled WGS sequence"/>
</dbReference>
<keyword evidence="2" id="KW-0175">Coiled coil</keyword>
<feature type="compositionally biased region" description="Polar residues" evidence="3">
    <location>
        <begin position="16"/>
        <end position="29"/>
    </location>
</feature>
<evidence type="ECO:0000313" key="5">
    <source>
        <dbReference type="Proteomes" id="UP001446871"/>
    </source>
</evidence>
<feature type="region of interest" description="Disordered" evidence="3">
    <location>
        <begin position="13"/>
        <end position="356"/>
    </location>
</feature>